<dbReference type="SUPFAM" id="SSF51679">
    <property type="entry name" value="Bacterial luciferase-like"/>
    <property type="match status" value="1"/>
</dbReference>
<feature type="region of interest" description="Disordered" evidence="5">
    <location>
        <begin position="1737"/>
        <end position="1759"/>
    </location>
</feature>
<dbReference type="InterPro" id="IPR015424">
    <property type="entry name" value="PyrdxlP-dep_Trfase"/>
</dbReference>
<dbReference type="InterPro" id="IPR036736">
    <property type="entry name" value="ACP-like_sf"/>
</dbReference>
<dbReference type="KEGG" id="slf:JEQ17_25815"/>
<dbReference type="GO" id="GO:0008483">
    <property type="term" value="F:transaminase activity"/>
    <property type="evidence" value="ECO:0007669"/>
    <property type="project" value="UniProtKB-KW"/>
</dbReference>
<evidence type="ECO:0000313" key="7">
    <source>
        <dbReference type="EMBL" id="QQM42509.1"/>
    </source>
</evidence>
<dbReference type="NCBIfam" id="TIGR04020">
    <property type="entry name" value="seco_metab_LLM"/>
    <property type="match status" value="1"/>
</dbReference>
<evidence type="ECO:0000256" key="5">
    <source>
        <dbReference type="SAM" id="MobiDB-lite"/>
    </source>
</evidence>
<feature type="compositionally biased region" description="Pro residues" evidence="5">
    <location>
        <begin position="1493"/>
        <end position="1509"/>
    </location>
</feature>
<keyword evidence="2" id="KW-0596">Phosphopantetheine</keyword>
<feature type="compositionally biased region" description="Low complexity" evidence="5">
    <location>
        <begin position="35"/>
        <end position="49"/>
    </location>
</feature>
<dbReference type="GO" id="GO:0030170">
    <property type="term" value="F:pyridoxal phosphate binding"/>
    <property type="evidence" value="ECO:0007669"/>
    <property type="project" value="InterPro"/>
</dbReference>
<feature type="region of interest" description="Disordered" evidence="5">
    <location>
        <begin position="1479"/>
        <end position="1514"/>
    </location>
</feature>
<dbReference type="SUPFAM" id="SSF53383">
    <property type="entry name" value="PLP-dependent transferases"/>
    <property type="match status" value="1"/>
</dbReference>
<evidence type="ECO:0000259" key="6">
    <source>
        <dbReference type="PROSITE" id="PS50075"/>
    </source>
</evidence>
<dbReference type="InterPro" id="IPR011251">
    <property type="entry name" value="Luciferase-like_dom"/>
</dbReference>
<evidence type="ECO:0000256" key="1">
    <source>
        <dbReference type="ARBA" id="ARBA00001957"/>
    </source>
</evidence>
<dbReference type="Pfam" id="PF00296">
    <property type="entry name" value="Bac_luciferase"/>
    <property type="match status" value="1"/>
</dbReference>
<dbReference type="InterPro" id="IPR015421">
    <property type="entry name" value="PyrdxlP-dep_Trfase_major"/>
</dbReference>
<dbReference type="PANTHER" id="PTHR45527:SF1">
    <property type="entry name" value="FATTY ACID SYNTHASE"/>
    <property type="match status" value="1"/>
</dbReference>
<dbReference type="InterPro" id="IPR015422">
    <property type="entry name" value="PyrdxlP-dep_Trfase_small"/>
</dbReference>
<feature type="domain" description="Carrier" evidence="6">
    <location>
        <begin position="1409"/>
        <end position="1484"/>
    </location>
</feature>
<proteinExistence type="predicted"/>
<dbReference type="SMART" id="SM00823">
    <property type="entry name" value="PKS_PP"/>
    <property type="match status" value="1"/>
</dbReference>
<dbReference type="InterPro" id="IPR023213">
    <property type="entry name" value="CAT-like_dom_sf"/>
</dbReference>
<dbReference type="EMBL" id="CP066831">
    <property type="protein sequence ID" value="QQM42509.1"/>
    <property type="molecule type" value="Genomic_DNA"/>
</dbReference>
<evidence type="ECO:0000256" key="3">
    <source>
        <dbReference type="ARBA" id="ARBA00022553"/>
    </source>
</evidence>
<dbReference type="InterPro" id="IPR005814">
    <property type="entry name" value="Aminotrans_3"/>
</dbReference>
<keyword evidence="8" id="KW-1185">Reference proteome</keyword>
<reference evidence="7 8" key="1">
    <citation type="submission" date="2020-12" db="EMBL/GenBank/DDBJ databases">
        <title>A novel species.</title>
        <authorList>
            <person name="Li K."/>
        </authorList>
    </citation>
    <scope>NUCLEOTIDE SEQUENCE [LARGE SCALE GENOMIC DNA]</scope>
    <source>
        <strain evidence="7 8">ZYC-3</strain>
    </source>
</reference>
<comment type="cofactor">
    <cofactor evidence="1">
        <name>pantetheine 4'-phosphate</name>
        <dbReference type="ChEBI" id="CHEBI:47942"/>
    </cofactor>
</comment>
<name>A0A7T7I7K8_9ACTN</name>
<evidence type="ECO:0000256" key="4">
    <source>
        <dbReference type="ARBA" id="ARBA00022898"/>
    </source>
</evidence>
<dbReference type="CDD" id="cd00610">
    <property type="entry name" value="OAT_like"/>
    <property type="match status" value="1"/>
</dbReference>
<gene>
    <name evidence="7" type="ORF">JEQ17_25815</name>
</gene>
<sequence length="1980" mass="212515">MSTTAADRAAELSRQLTEQLAAAKRHSAAGPPPGATSTHPQAQAQAQAPVPVPAPAPAPAALASAAPPPVAPASTPVPLSAPAPQPTLHGPRVILPEGSGMVGDGVGVDAGQRAHAVELGRHLAERTRTSKELAQRQRAVLADSRAVVGFRRSTKETLYPLTARSARGARLTDVDGNEYTDITMGFGALLLGHEPEIVTEAVREHLAQGLRFGPRPVEAGEVAQLLADLTGMERVAFAGSGTEANSAAIRLARAATGRDRVVMFRGSYHGHIDSVLGRPGPDGTHAVPVSHGIPHSAVSELIVLEYGSQEALDTVDALGDTIAAVLVEPVQCRNPALRPVAFLRELRDLTRRRGIVLLFDEMLTGLRPHPRGAQHHFGVVPDLATYGKALGSGFPIGAIAGRADILDGVDGGFWRYGDDSRPETETTFFGGTYMQHPLSMAAAKAVLTHLIAEGPALQERLNARTDLLAEGLNEFFRAEEFPLELSHFGSMFRFTHRADMELLYQHLLLRGIYVWEWRSFYLSTAHTDADVERVSDAVKDSLRALREGGFFPTTRTSPRTLSRPRPKATRPRPAAGFGLYFFGDYPDEAETAAEGGAVDGPRRTPRPSDAYDQIMETARFADERGFSSLWVPERHFHSFGGLFPNPSVLAAALARETGRIRLNAGSVVLPLHDPVRIAEEWSVVDNLSGGRVGIGCATGWHAQDFALHPDRFARRKEIGFAHLDDVRTLWGGGTLSRRTGDGGETAVRIHPRPVQDMPPMFLATSGRRESYEEAARRGLGIVTNLMNQTVAELAENIGHYRKAREQHGLDPDTGRVTVLLHTYLGDDHATARAQALEPMTRYLRSSLQMRSAARTLGTLGGDPRDVATASEEDLEYLFRRAYDGYCDERALIGTPETCAPVVDALYEAGVDEIAALVDFGMPADLMRSGLEHLDALRERHQDASGSAASPGTDVSAPATDAQRRIWLASQLIGDPAAYNEIQAVRLRGPLDGEALAAAVDGLVERHAGLRTVFRPGGGDETVRQVVRQGMRVPLRVTDAREQLTDARGQVTDVQGPEAVAADEAVAAVLREESSRPYDLAEGPLFTPRLLTLADDDHVLVLGLHHIITDAHSATILAADLEELYKAAVEGRPARFAAPAGSTVGAAEPDRDPADLEWWRHYLDPLPPVPALPTRRPRGRRVAGGGAAAEIRLDGVRTSALQEWSGRQGVTLFATLLTAWQLVLRERSGQDEFVVGSTFGRRTPETTGTVGFHVALLPLRASLTESTPLTDAVRATRDALFAADAHQHVDLDALLAAVNPDPGNPRPLITVSADLDTAPLAGIRLPGLYAEEIDGGSESAPLEMGLMAVRTGSGLRLRIRYDADLFDAATVRDCLGDLDRILGAMVSGGAVLVRDTAVRPRTVDVTMSAPSAPSVLETLRTVWKSVLDVDDVADDSNFFDLSGNSIAAIRLVNRVRDALHVDIGLADFFADATLGAMARQLGGGPQAPAHTIAPEPPPAHAPAPEPPPAPSDHAELVDRAPASDQQNRMIAGHYAVPQAQVWNVPTRIRFRGALDPDALRSALAELIERHHSLRTRFVREAGAGAGTGAGAGAGEGVWWQEVVAAPPLRLQIDDLTRLEPGKRAARVDKVCRAMAAAPVDLTRPTLPRLRLLRVERDEWVLMFVMHHICADGWAHSVLLAELAALYTAAAAGTAHTLEAPPVQATHYARRQLETKDPSADDRRAAHCAAYLKGVPCRLDTPTDRPRPERLSGDGGTARGSASGELRAAMEKLAADRHVTPFAVAAAALGIHLARLSGERDVLLSVPYANREDLDCESLVSVTSTAVLVRVRIDPAETVAELVTRTGAGALGIMANVLPTARILQAMRDAGATEVPDRVPNGLAFQNYADSDIGIPGLDVEVEDVAPPVARAELVFGLAPRRDPDLGYRTFLEYSADLWDRESAEDLLAEYVSMIGDLCAQPDRPVAALLDTHTTPRKADAE</sequence>
<dbReference type="SUPFAM" id="SSF47336">
    <property type="entry name" value="ACP-like"/>
    <property type="match status" value="1"/>
</dbReference>
<dbReference type="CDD" id="cd19531">
    <property type="entry name" value="LCL_NRPS-like"/>
    <property type="match status" value="1"/>
</dbReference>
<dbReference type="InterPro" id="IPR001242">
    <property type="entry name" value="Condensation_dom"/>
</dbReference>
<feature type="compositionally biased region" description="Basic and acidic residues" evidence="5">
    <location>
        <begin position="1739"/>
        <end position="1750"/>
    </location>
</feature>
<dbReference type="Gene3D" id="3.30.559.30">
    <property type="entry name" value="Nonribosomal peptide synthetase, condensation domain"/>
    <property type="match status" value="2"/>
</dbReference>
<dbReference type="GO" id="GO:0008610">
    <property type="term" value="P:lipid biosynthetic process"/>
    <property type="evidence" value="ECO:0007669"/>
    <property type="project" value="UniProtKB-ARBA"/>
</dbReference>
<keyword evidence="7" id="KW-0808">Transferase</keyword>
<dbReference type="Gene3D" id="3.30.559.10">
    <property type="entry name" value="Chloramphenicol acetyltransferase-like domain"/>
    <property type="match status" value="2"/>
</dbReference>
<feature type="region of interest" description="Disordered" evidence="5">
    <location>
        <begin position="1"/>
        <end position="96"/>
    </location>
</feature>
<dbReference type="GO" id="GO:0005737">
    <property type="term" value="C:cytoplasm"/>
    <property type="evidence" value="ECO:0007669"/>
    <property type="project" value="TreeGrafter"/>
</dbReference>
<evidence type="ECO:0000256" key="2">
    <source>
        <dbReference type="ARBA" id="ARBA00022450"/>
    </source>
</evidence>
<dbReference type="Gene3D" id="3.40.640.10">
    <property type="entry name" value="Type I PLP-dependent aspartate aminotransferase-like (Major domain)"/>
    <property type="match status" value="1"/>
</dbReference>
<dbReference type="InterPro" id="IPR020806">
    <property type="entry name" value="PKS_PP-bd"/>
</dbReference>
<dbReference type="InterPro" id="IPR009081">
    <property type="entry name" value="PP-bd_ACP"/>
</dbReference>
<dbReference type="GO" id="GO:0043041">
    <property type="term" value="P:amino acid activation for nonribosomal peptide biosynthetic process"/>
    <property type="evidence" value="ECO:0007669"/>
    <property type="project" value="TreeGrafter"/>
</dbReference>
<keyword evidence="4" id="KW-0663">Pyridoxal phosphate</keyword>
<dbReference type="Pfam" id="PF00668">
    <property type="entry name" value="Condensation"/>
    <property type="match status" value="2"/>
</dbReference>
<dbReference type="Proteomes" id="UP000595636">
    <property type="component" value="Chromosome"/>
</dbReference>
<dbReference type="GO" id="GO:0016705">
    <property type="term" value="F:oxidoreductase activity, acting on paired donors, with incorporation or reduction of molecular oxygen"/>
    <property type="evidence" value="ECO:0007669"/>
    <property type="project" value="InterPro"/>
</dbReference>
<dbReference type="Pfam" id="PF00550">
    <property type="entry name" value="PP-binding"/>
    <property type="match status" value="1"/>
</dbReference>
<dbReference type="GO" id="GO:0017000">
    <property type="term" value="P:antibiotic biosynthetic process"/>
    <property type="evidence" value="ECO:0007669"/>
    <property type="project" value="UniProtKB-ARBA"/>
</dbReference>
<evidence type="ECO:0000313" key="8">
    <source>
        <dbReference type="Proteomes" id="UP000595636"/>
    </source>
</evidence>
<accession>A0A7T7I7K8</accession>
<dbReference type="PROSITE" id="PS50075">
    <property type="entry name" value="CARRIER"/>
    <property type="match status" value="1"/>
</dbReference>
<keyword evidence="7" id="KW-0032">Aminotransferase</keyword>
<dbReference type="Gene3D" id="1.10.1200.10">
    <property type="entry name" value="ACP-like"/>
    <property type="match status" value="1"/>
</dbReference>
<protein>
    <submittedName>
        <fullName evidence="7">Aminotransferase class III-fold pyridoxal phosphate-dependent enzyme</fullName>
    </submittedName>
</protein>
<dbReference type="Gene3D" id="3.90.1150.10">
    <property type="entry name" value="Aspartate Aminotransferase, domain 1"/>
    <property type="match status" value="1"/>
</dbReference>
<dbReference type="InterPro" id="IPR036661">
    <property type="entry name" value="Luciferase-like_sf"/>
</dbReference>
<dbReference type="GO" id="GO:0031177">
    <property type="term" value="F:phosphopantetheine binding"/>
    <property type="evidence" value="ECO:0007669"/>
    <property type="project" value="InterPro"/>
</dbReference>
<dbReference type="PANTHER" id="PTHR45527">
    <property type="entry name" value="NONRIBOSOMAL PEPTIDE SYNTHETASE"/>
    <property type="match status" value="1"/>
</dbReference>
<dbReference type="Pfam" id="PF00202">
    <property type="entry name" value="Aminotran_3"/>
    <property type="match status" value="1"/>
</dbReference>
<dbReference type="Gene3D" id="3.20.20.30">
    <property type="entry name" value="Luciferase-like domain"/>
    <property type="match status" value="1"/>
</dbReference>
<dbReference type="SUPFAM" id="SSF52777">
    <property type="entry name" value="CoA-dependent acyltransferases"/>
    <property type="match status" value="4"/>
</dbReference>
<dbReference type="InterPro" id="IPR024011">
    <property type="entry name" value="Biosynth_lucif-like_mOase_dom"/>
</dbReference>
<dbReference type="GO" id="GO:0044550">
    <property type="term" value="P:secondary metabolite biosynthetic process"/>
    <property type="evidence" value="ECO:0007669"/>
    <property type="project" value="TreeGrafter"/>
</dbReference>
<keyword evidence="3" id="KW-0597">Phosphoprotein</keyword>
<organism evidence="7 8">
    <name type="scientific">Streptomyces liliifuscus</name>
    <dbReference type="NCBI Taxonomy" id="2797636"/>
    <lineage>
        <taxon>Bacteria</taxon>
        <taxon>Bacillati</taxon>
        <taxon>Actinomycetota</taxon>
        <taxon>Actinomycetes</taxon>
        <taxon>Kitasatosporales</taxon>
        <taxon>Streptomycetaceae</taxon>
        <taxon>Streptomyces</taxon>
    </lineage>
</organism>